<evidence type="ECO:0000313" key="2">
    <source>
        <dbReference type="Proteomes" id="UP001153331"/>
    </source>
</evidence>
<organism evidence="1 2">
    <name type="scientific">Boeremia exigua</name>
    <dbReference type="NCBI Taxonomy" id="749465"/>
    <lineage>
        <taxon>Eukaryota</taxon>
        <taxon>Fungi</taxon>
        <taxon>Dikarya</taxon>
        <taxon>Ascomycota</taxon>
        <taxon>Pezizomycotina</taxon>
        <taxon>Dothideomycetes</taxon>
        <taxon>Pleosporomycetidae</taxon>
        <taxon>Pleosporales</taxon>
        <taxon>Pleosporineae</taxon>
        <taxon>Didymellaceae</taxon>
        <taxon>Boeremia</taxon>
    </lineage>
</organism>
<evidence type="ECO:0000313" key="1">
    <source>
        <dbReference type="EMBL" id="KAJ8110959.1"/>
    </source>
</evidence>
<keyword evidence="2" id="KW-1185">Reference proteome</keyword>
<dbReference type="EMBL" id="JAPHNI010000450">
    <property type="protein sequence ID" value="KAJ8110959.1"/>
    <property type="molecule type" value="Genomic_DNA"/>
</dbReference>
<comment type="caution">
    <text evidence="1">The sequence shown here is derived from an EMBL/GenBank/DDBJ whole genome shotgun (WGS) entry which is preliminary data.</text>
</comment>
<accession>A0ACC2I704</accession>
<gene>
    <name evidence="1" type="ORF">OPT61_g6335</name>
</gene>
<sequence length="581" mass="63459">MAAGLFNRSSRDGNAPVYTADEGAVSDGSLQYVAEKSGNTNEISYQEASGAPVESDSPLGYSVGAITIIFLNLSKMIGTGIYSTPSTILRYTGSVGAAMFYWTSGFFISLSSMGVYLEYAAYFPNRSGSEVAYLEQAYPRPKYFFPVIFAVQSVILSFSSSNAIVLAQYLFAINGAKPAPWELKGVAVAGYTVAVLLLSFHTKYSYWLSNGIGMVKLVTLVFISITGLVVLGGHTRVPDPTVNFSQPFKGNITPYGATTALYRIIFSYAGYENSFNVTNEIKNPIKTIKKNGSIALLLVTVLYILANVAYFAAVPRAELEKSEQIAASLFFQHVFGSGGAVKGLNFLIALSAFGNLLAVLIGQSRQIRECGRQGVLPYPRFWASTRPFGTPLGPYFVKWILTVIMIIAPPAGDAFNFIVDLQVYPAALFNLTLAVGLIFIRHRRKRLNLPRPSFKVWDPVLAFNIFVNLYLIVMPWYPPPGGKGDVSFWYGTYIVTGIAILIVCGLYYVGWIYVLPKVRGYRIRQGVITLDSGAKTHKLFKVPVAELAEWDATHDALGHTLNDASSSEHGVQVGKSVTDKI</sequence>
<name>A0ACC2I704_9PLEO</name>
<protein>
    <submittedName>
        <fullName evidence="1">Uncharacterized protein</fullName>
    </submittedName>
</protein>
<proteinExistence type="predicted"/>
<dbReference type="Proteomes" id="UP001153331">
    <property type="component" value="Unassembled WGS sequence"/>
</dbReference>
<reference evidence="1" key="1">
    <citation type="submission" date="2022-11" db="EMBL/GenBank/DDBJ databases">
        <title>Genome Sequence of Boeremia exigua.</title>
        <authorList>
            <person name="Buettner E."/>
        </authorList>
    </citation>
    <scope>NUCLEOTIDE SEQUENCE</scope>
    <source>
        <strain evidence="1">CU02</strain>
    </source>
</reference>